<evidence type="ECO:0000259" key="9">
    <source>
        <dbReference type="Pfam" id="PF12704"/>
    </source>
</evidence>
<accession>A0A3B0S966</accession>
<dbReference type="GO" id="GO:0042953">
    <property type="term" value="P:lipoprotein transport"/>
    <property type="evidence" value="ECO:0007669"/>
    <property type="project" value="InterPro"/>
</dbReference>
<dbReference type="GO" id="GO:0044874">
    <property type="term" value="P:lipoprotein localization to outer membrane"/>
    <property type="evidence" value="ECO:0007669"/>
    <property type="project" value="TreeGrafter"/>
</dbReference>
<dbReference type="GO" id="GO:0098797">
    <property type="term" value="C:plasma membrane protein complex"/>
    <property type="evidence" value="ECO:0007669"/>
    <property type="project" value="TreeGrafter"/>
</dbReference>
<organism evidence="10">
    <name type="scientific">hydrothermal vent metagenome</name>
    <dbReference type="NCBI Taxonomy" id="652676"/>
    <lineage>
        <taxon>unclassified sequences</taxon>
        <taxon>metagenomes</taxon>
        <taxon>ecological metagenomes</taxon>
    </lineage>
</organism>
<dbReference type="InterPro" id="IPR051447">
    <property type="entry name" value="Lipoprotein-release_system"/>
</dbReference>
<feature type="transmembrane region" description="Helical" evidence="7">
    <location>
        <begin position="405"/>
        <end position="425"/>
    </location>
</feature>
<keyword evidence="10" id="KW-0449">Lipoprotein</keyword>
<dbReference type="InterPro" id="IPR011925">
    <property type="entry name" value="LolCE_TM"/>
</dbReference>
<evidence type="ECO:0000313" key="10">
    <source>
        <dbReference type="EMBL" id="VAV97028.1"/>
    </source>
</evidence>
<dbReference type="EMBL" id="UOEE01000238">
    <property type="protein sequence ID" value="VAV97028.1"/>
    <property type="molecule type" value="Genomic_DNA"/>
</dbReference>
<sequence>MSKNSDISGKGALPLSLFERQLATRYLRSKRADGGISLITIISFFGILLAVMVLIIVMSVMNGYRAKVIEIMTGAQGHIFIYTDRLEIEEIEPLRKRVSKVPGVKAARTMIFGNAAAMSPLAKDGDLALVFGIEPDALSSLDVLTSKITAGSLIGFGVGRNGGNQVVIGSIMARKFGLMVGDDITLLGFSGGTMTPFGTRPVRKTYQVGAIFKMGMADIDQRFVYMPLSQAGLFFKRGGKPDFIELRVDDPFDTPRLKQLVADAAGVSVYMDDWLDKNRSFVSALQIERTMMRMILMLVVLIAALNIISGLVMLVKNKGKDIGILRTMGASRGAIMRVFVMVGAAIGVFGTLLGVVFGVLFVWFIDPIQDFVQWVFGMFSSGTMLFDEDVYGLARLPAIVDWNEVLIIALFGFGASVLVTLLPSWRASRLDPVEALRYE</sequence>
<keyword evidence="4 7" id="KW-0812">Transmembrane</keyword>
<reference evidence="10" key="1">
    <citation type="submission" date="2018-06" db="EMBL/GenBank/DDBJ databases">
        <authorList>
            <person name="Zhirakovskaya E."/>
        </authorList>
    </citation>
    <scope>NUCLEOTIDE SEQUENCE</scope>
</reference>
<name>A0A3B0S966_9ZZZZ</name>
<comment type="subcellular location">
    <subcellularLocation>
        <location evidence="1">Cell membrane</location>
        <topology evidence="1">Multi-pass membrane protein</topology>
    </subcellularLocation>
</comment>
<dbReference type="PANTHER" id="PTHR30489">
    <property type="entry name" value="LIPOPROTEIN-RELEASING SYSTEM TRANSMEMBRANE PROTEIN LOLE"/>
    <property type="match status" value="1"/>
</dbReference>
<keyword evidence="2" id="KW-0813">Transport</keyword>
<feature type="transmembrane region" description="Helical" evidence="7">
    <location>
        <begin position="336"/>
        <end position="365"/>
    </location>
</feature>
<evidence type="ECO:0000256" key="7">
    <source>
        <dbReference type="SAM" id="Phobius"/>
    </source>
</evidence>
<dbReference type="InterPro" id="IPR025857">
    <property type="entry name" value="MacB_PCD"/>
</dbReference>
<evidence type="ECO:0000256" key="5">
    <source>
        <dbReference type="ARBA" id="ARBA00022989"/>
    </source>
</evidence>
<dbReference type="AlphaFoldDB" id="A0A3B0S966"/>
<dbReference type="NCBIfam" id="TIGR02212">
    <property type="entry name" value="lolCE"/>
    <property type="match status" value="1"/>
</dbReference>
<evidence type="ECO:0000256" key="6">
    <source>
        <dbReference type="ARBA" id="ARBA00023136"/>
    </source>
</evidence>
<keyword evidence="6 7" id="KW-0472">Membrane</keyword>
<feature type="transmembrane region" description="Helical" evidence="7">
    <location>
        <begin position="294"/>
        <end position="315"/>
    </location>
</feature>
<evidence type="ECO:0000259" key="8">
    <source>
        <dbReference type="Pfam" id="PF02687"/>
    </source>
</evidence>
<proteinExistence type="predicted"/>
<feature type="domain" description="ABC3 transporter permease C-terminal" evidence="8">
    <location>
        <begin position="294"/>
        <end position="432"/>
    </location>
</feature>
<dbReference type="Pfam" id="PF12704">
    <property type="entry name" value="MacB_PCD"/>
    <property type="match status" value="1"/>
</dbReference>
<feature type="transmembrane region" description="Helical" evidence="7">
    <location>
        <begin position="35"/>
        <end position="61"/>
    </location>
</feature>
<keyword evidence="3" id="KW-1003">Cell membrane</keyword>
<dbReference type="Pfam" id="PF02687">
    <property type="entry name" value="FtsX"/>
    <property type="match status" value="1"/>
</dbReference>
<evidence type="ECO:0000256" key="2">
    <source>
        <dbReference type="ARBA" id="ARBA00022448"/>
    </source>
</evidence>
<evidence type="ECO:0000256" key="4">
    <source>
        <dbReference type="ARBA" id="ARBA00022692"/>
    </source>
</evidence>
<protein>
    <submittedName>
        <fullName evidence="10">Lipoprotein releasing system transmembrane protein LolC/LolE</fullName>
    </submittedName>
</protein>
<dbReference type="PANTHER" id="PTHR30489:SF0">
    <property type="entry name" value="LIPOPROTEIN-RELEASING SYSTEM TRANSMEMBRANE PROTEIN LOLE"/>
    <property type="match status" value="1"/>
</dbReference>
<evidence type="ECO:0000256" key="1">
    <source>
        <dbReference type="ARBA" id="ARBA00004651"/>
    </source>
</evidence>
<keyword evidence="5 7" id="KW-1133">Transmembrane helix</keyword>
<gene>
    <name evidence="10" type="ORF">MNBD_ALPHA06-1714</name>
</gene>
<feature type="domain" description="MacB-like periplasmic core" evidence="9">
    <location>
        <begin position="40"/>
        <end position="261"/>
    </location>
</feature>
<evidence type="ECO:0000256" key="3">
    <source>
        <dbReference type="ARBA" id="ARBA00022475"/>
    </source>
</evidence>
<dbReference type="InterPro" id="IPR003838">
    <property type="entry name" value="ABC3_permease_C"/>
</dbReference>